<dbReference type="AlphaFoldDB" id="A0A6J7K0N4"/>
<organism evidence="2">
    <name type="scientific">freshwater metagenome</name>
    <dbReference type="NCBI Taxonomy" id="449393"/>
    <lineage>
        <taxon>unclassified sequences</taxon>
        <taxon>metagenomes</taxon>
        <taxon>ecological metagenomes</taxon>
    </lineage>
</organism>
<dbReference type="GO" id="GO:0004806">
    <property type="term" value="F:triacylglycerol lipase activity"/>
    <property type="evidence" value="ECO:0007669"/>
    <property type="project" value="TreeGrafter"/>
</dbReference>
<protein>
    <submittedName>
        <fullName evidence="2">Unannotated protein</fullName>
    </submittedName>
</protein>
<dbReference type="SUPFAM" id="SSF52266">
    <property type="entry name" value="SGNH hydrolase"/>
    <property type="match status" value="1"/>
</dbReference>
<dbReference type="Gene3D" id="3.40.50.1110">
    <property type="entry name" value="SGNH hydrolase"/>
    <property type="match status" value="1"/>
</dbReference>
<evidence type="ECO:0000259" key="1">
    <source>
        <dbReference type="Pfam" id="PF13472"/>
    </source>
</evidence>
<evidence type="ECO:0000313" key="2">
    <source>
        <dbReference type="EMBL" id="CAB4948713.1"/>
    </source>
</evidence>
<proteinExistence type="predicted"/>
<dbReference type="EMBL" id="CAFBMW010000020">
    <property type="protein sequence ID" value="CAB4948713.1"/>
    <property type="molecule type" value="Genomic_DNA"/>
</dbReference>
<dbReference type="CDD" id="cd01823">
    <property type="entry name" value="SEST_like"/>
    <property type="match status" value="1"/>
</dbReference>
<feature type="domain" description="SGNH hydrolase-type esterase" evidence="1">
    <location>
        <begin position="36"/>
        <end position="250"/>
    </location>
</feature>
<gene>
    <name evidence="2" type="ORF">UFOPK3662_02400</name>
</gene>
<sequence length="265" mass="27055">MTTRPLLGSLLAAVALVTTGLAGPAPAAPTRVLDGLGDSYASGYGVAPSFTTPCGRSDAAMAPAIDGRMRLALDDFVACAGARTTDLVPQGQIAALDADTDVVTLSIGGNDIGWSQSVVACLGGTDAQCAGALALTRGRVTGQLPALLDTVYDGIDEAAPDAHVYVTGYPRLFSPDYGAVLAASPAEQEALNEGADLLNATIRTAAEAHGYTFVDVTKRFLDHGVNAPEPWLLGPTSPGSFHPNARGYEAYAAAVTAAIRPSDLR</sequence>
<dbReference type="InterPro" id="IPR013830">
    <property type="entry name" value="SGNH_hydro"/>
</dbReference>
<dbReference type="InterPro" id="IPR037460">
    <property type="entry name" value="SEST-like"/>
</dbReference>
<name>A0A6J7K0N4_9ZZZZ</name>
<dbReference type="Pfam" id="PF13472">
    <property type="entry name" value="Lipase_GDSL_2"/>
    <property type="match status" value="1"/>
</dbReference>
<dbReference type="PANTHER" id="PTHR37981:SF1">
    <property type="entry name" value="SGNH HYDROLASE-TYPE ESTERASE DOMAIN-CONTAINING PROTEIN"/>
    <property type="match status" value="1"/>
</dbReference>
<dbReference type="PANTHER" id="PTHR37981">
    <property type="entry name" value="LIPASE 2"/>
    <property type="match status" value="1"/>
</dbReference>
<dbReference type="GO" id="GO:0019433">
    <property type="term" value="P:triglyceride catabolic process"/>
    <property type="evidence" value="ECO:0007669"/>
    <property type="project" value="TreeGrafter"/>
</dbReference>
<dbReference type="InterPro" id="IPR036514">
    <property type="entry name" value="SGNH_hydro_sf"/>
</dbReference>
<reference evidence="2" key="1">
    <citation type="submission" date="2020-05" db="EMBL/GenBank/DDBJ databases">
        <authorList>
            <person name="Chiriac C."/>
            <person name="Salcher M."/>
            <person name="Ghai R."/>
            <person name="Kavagutti S V."/>
        </authorList>
    </citation>
    <scope>NUCLEOTIDE SEQUENCE</scope>
</reference>
<accession>A0A6J7K0N4</accession>